<keyword evidence="1" id="KW-0812">Transmembrane</keyword>
<dbReference type="AlphaFoldDB" id="A0A7D7R434"/>
<name>A0A7D7R434_9ACTN</name>
<gene>
    <name evidence="2" type="ORF">H1R19_05970</name>
</gene>
<dbReference type="KEGG" id="gji:H1R19_05970"/>
<organism evidence="2 3">
    <name type="scientific">Gordonia jinghuaiqii</name>
    <dbReference type="NCBI Taxonomy" id="2758710"/>
    <lineage>
        <taxon>Bacteria</taxon>
        <taxon>Bacillati</taxon>
        <taxon>Actinomycetota</taxon>
        <taxon>Actinomycetes</taxon>
        <taxon>Mycobacteriales</taxon>
        <taxon>Gordoniaceae</taxon>
        <taxon>Gordonia</taxon>
    </lineage>
</organism>
<evidence type="ECO:0000313" key="3">
    <source>
        <dbReference type="Proteomes" id="UP000515663"/>
    </source>
</evidence>
<dbReference type="InterPro" id="IPR024495">
    <property type="entry name" value="DUF2771"/>
</dbReference>
<keyword evidence="3" id="KW-1185">Reference proteome</keyword>
<proteinExistence type="predicted"/>
<keyword evidence="1" id="KW-0472">Membrane</keyword>
<dbReference type="Pfam" id="PF10969">
    <property type="entry name" value="DUF2771"/>
    <property type="match status" value="1"/>
</dbReference>
<accession>A0A7D7R434</accession>
<feature type="transmembrane region" description="Helical" evidence="1">
    <location>
        <begin position="9"/>
        <end position="31"/>
    </location>
</feature>
<reference evidence="3" key="1">
    <citation type="submission" date="2020-07" db="EMBL/GenBank/DDBJ databases">
        <title>novel species isolated from the respiratory tract of Marmot.</title>
        <authorList>
            <person name="Zhang G."/>
        </authorList>
    </citation>
    <scope>NUCLEOTIDE SEQUENCE [LARGE SCALE GENOMIC DNA]</scope>
    <source>
        <strain evidence="3">686</strain>
    </source>
</reference>
<dbReference type="EMBL" id="CP059491">
    <property type="protein sequence ID" value="QMT02687.1"/>
    <property type="molecule type" value="Genomic_DNA"/>
</dbReference>
<dbReference type="RefSeq" id="WP_219850878.1">
    <property type="nucleotide sequence ID" value="NZ_CP059491.1"/>
</dbReference>
<sequence>MISSGEKKALAIIAAVIVAFVAVVGTSVFLLTRNATHDDQPYIHVAVGKELRTVEALWWCDLMLTECDPEITRPRATAEVPVEVGTTAMFTVSSEIADGPWNLAAVYLTPKGLIEDEQPQEAGKSYTLTLKSTPDRVLLGVTILSASARLTPADEILPRGEFAIQTASQEYLDDLG</sequence>
<keyword evidence="1" id="KW-1133">Transmembrane helix</keyword>
<dbReference type="Proteomes" id="UP000515663">
    <property type="component" value="Chromosome"/>
</dbReference>
<protein>
    <submittedName>
        <fullName evidence="2">DUF2771 family protein</fullName>
    </submittedName>
</protein>
<evidence type="ECO:0000313" key="2">
    <source>
        <dbReference type="EMBL" id="QMT02687.1"/>
    </source>
</evidence>
<evidence type="ECO:0000256" key="1">
    <source>
        <dbReference type="SAM" id="Phobius"/>
    </source>
</evidence>